<reference evidence="7 8" key="1">
    <citation type="submission" date="2024-11" db="EMBL/GenBank/DDBJ databases">
        <authorList>
            <person name="Heng Y.C."/>
            <person name="Lim A.C.H."/>
            <person name="Lee J.K.Y."/>
            <person name="Kittelmann S."/>
        </authorList>
    </citation>
    <scope>NUCLEOTIDE SEQUENCE [LARGE SCALE GENOMIC DNA]</scope>
    <source>
        <strain evidence="7 8">WILCCON 0185</strain>
    </source>
</reference>
<dbReference type="RefSeq" id="WP_406767893.1">
    <property type="nucleotide sequence ID" value="NZ_JBJHZZ010000001.1"/>
</dbReference>
<protein>
    <recommendedName>
        <fullName evidence="5">Flavin prenyltransferase UbiX</fullName>
        <ecNumber evidence="5">2.5.1.129</ecNumber>
    </recommendedName>
</protein>
<dbReference type="EMBL" id="JBJHZZ010000001">
    <property type="protein sequence ID" value="MFL0245429.1"/>
    <property type="molecule type" value="Genomic_DNA"/>
</dbReference>
<dbReference type="EC" id="2.5.1.129" evidence="5"/>
<dbReference type="InterPro" id="IPR004507">
    <property type="entry name" value="UbiX-like"/>
</dbReference>
<keyword evidence="3 5" id="KW-0288">FMN</keyword>
<dbReference type="Pfam" id="PF02441">
    <property type="entry name" value="Flavoprotein"/>
    <property type="match status" value="1"/>
</dbReference>
<dbReference type="Gene3D" id="3.40.50.1950">
    <property type="entry name" value="Flavin prenyltransferase-like"/>
    <property type="match status" value="1"/>
</dbReference>
<feature type="binding site" evidence="5">
    <location>
        <position position="168"/>
    </location>
    <ligand>
        <name>dimethylallyl phosphate</name>
        <dbReference type="ChEBI" id="CHEBI:88052"/>
    </ligand>
</feature>
<evidence type="ECO:0000256" key="1">
    <source>
        <dbReference type="ARBA" id="ARBA00022602"/>
    </source>
</evidence>
<keyword evidence="2 5" id="KW-0285">Flavoprotein</keyword>
<accession>A0ABW8T2U3</accession>
<dbReference type="GO" id="GO:0106141">
    <property type="term" value="F:flavin prenyltransferase activity"/>
    <property type="evidence" value="ECO:0007669"/>
    <property type="project" value="UniProtKB-EC"/>
</dbReference>
<dbReference type="PANTHER" id="PTHR43374">
    <property type="entry name" value="FLAVIN PRENYLTRANSFERASE"/>
    <property type="match status" value="1"/>
</dbReference>
<dbReference type="Proteomes" id="UP001623591">
    <property type="component" value="Unassembled WGS sequence"/>
</dbReference>
<comment type="caution">
    <text evidence="7">The sequence shown here is derived from an EMBL/GenBank/DDBJ whole genome shotgun (WGS) entry which is preliminary data.</text>
</comment>
<feature type="binding site" evidence="5">
    <location>
        <begin position="9"/>
        <end position="11"/>
    </location>
    <ligand>
        <name>FMN</name>
        <dbReference type="ChEBI" id="CHEBI:58210"/>
    </ligand>
</feature>
<proteinExistence type="inferred from homology"/>
<keyword evidence="8" id="KW-1185">Reference proteome</keyword>
<feature type="binding site" evidence="5">
    <location>
        <position position="122"/>
    </location>
    <ligand>
        <name>FMN</name>
        <dbReference type="ChEBI" id="CHEBI:58210"/>
    </ligand>
</feature>
<feature type="domain" description="Flavoprotein" evidence="6">
    <location>
        <begin position="1"/>
        <end position="172"/>
    </location>
</feature>
<evidence type="ECO:0000313" key="8">
    <source>
        <dbReference type="Proteomes" id="UP001623591"/>
    </source>
</evidence>
<dbReference type="InterPro" id="IPR003382">
    <property type="entry name" value="Flavoprotein"/>
</dbReference>
<keyword evidence="1 5" id="KW-0637">Prenyltransferase</keyword>
<gene>
    <name evidence="5" type="primary">ubiX</name>
    <name evidence="7" type="ORF">ACJDUG_00380</name>
</gene>
<comment type="catalytic activity">
    <reaction evidence="5">
        <text>dimethylallyl phosphate + FMNH2 = prenylated FMNH2 + phosphate</text>
        <dbReference type="Rhea" id="RHEA:37743"/>
        <dbReference type="ChEBI" id="CHEBI:43474"/>
        <dbReference type="ChEBI" id="CHEBI:57618"/>
        <dbReference type="ChEBI" id="CHEBI:87467"/>
        <dbReference type="ChEBI" id="CHEBI:88052"/>
        <dbReference type="EC" id="2.5.1.129"/>
    </reaction>
</comment>
<sequence>MRIIVGITGASGVILGYHLLKALKAYPECETHLIITDGAKRTFKMETHINISEVEALADVVHDNSNLGASIASGSFKTDGMTVIPCSMKTLSGIATGYADNLLIRAADVCLKENRRIVLVPREMPFGKVHIKNLKEASDLGCVIMPPVLTFYNSAETVEEQISHIIGKILMQFGLDYENFVVWKGDEFNKEQ</sequence>
<evidence type="ECO:0000256" key="5">
    <source>
        <dbReference type="HAMAP-Rule" id="MF_01984"/>
    </source>
</evidence>
<evidence type="ECO:0000259" key="6">
    <source>
        <dbReference type="Pfam" id="PF02441"/>
    </source>
</evidence>
<comment type="caution">
    <text evidence="5">Lacks conserved residue(s) required for the propagation of feature annotation.</text>
</comment>
<dbReference type="InterPro" id="IPR036551">
    <property type="entry name" value="Flavin_trans-like"/>
</dbReference>
<feature type="binding site" evidence="5">
    <location>
        <position position="152"/>
    </location>
    <ligand>
        <name>dimethylallyl phosphate</name>
        <dbReference type="ChEBI" id="CHEBI:88052"/>
    </ligand>
</feature>
<dbReference type="NCBIfam" id="NF004685">
    <property type="entry name" value="PRK06029.1"/>
    <property type="match status" value="1"/>
</dbReference>
<keyword evidence="4 5" id="KW-0808">Transferase</keyword>
<evidence type="ECO:0000256" key="4">
    <source>
        <dbReference type="ARBA" id="ARBA00022679"/>
    </source>
</evidence>
<comment type="function">
    <text evidence="5">Flavin prenyltransferase that catalyzes the synthesis of the prenylated FMN cofactor (prenyl-FMN) for 4-hydroxy-3-polyprenylbenzoic acid decarboxylase UbiD. The prenyltransferase is metal-independent and links a dimethylallyl moiety from dimethylallyl monophosphate (DMAP) to the flavin N5 and C6 atoms of FMN.</text>
</comment>
<name>A0ABW8T2U3_9CLOT</name>
<feature type="binding site" evidence="5">
    <location>
        <position position="36"/>
    </location>
    <ligand>
        <name>FMN</name>
        <dbReference type="ChEBI" id="CHEBI:58210"/>
    </ligand>
</feature>
<dbReference type="SUPFAM" id="SSF52507">
    <property type="entry name" value="Homo-oligomeric flavin-containing Cys decarboxylases, HFCD"/>
    <property type="match status" value="1"/>
</dbReference>
<dbReference type="HAMAP" id="MF_01984">
    <property type="entry name" value="ubiX_pad"/>
    <property type="match status" value="1"/>
</dbReference>
<evidence type="ECO:0000256" key="3">
    <source>
        <dbReference type="ARBA" id="ARBA00022643"/>
    </source>
</evidence>
<dbReference type="PANTHER" id="PTHR43374:SF1">
    <property type="entry name" value="FLAVIN PRENYLTRANSFERASE PAD1, MITOCHONDRIAL"/>
    <property type="match status" value="1"/>
</dbReference>
<evidence type="ECO:0000256" key="2">
    <source>
        <dbReference type="ARBA" id="ARBA00022630"/>
    </source>
</evidence>
<organism evidence="7 8">
    <name type="scientific">Candidatus Clostridium stratigraminis</name>
    <dbReference type="NCBI Taxonomy" id="3381661"/>
    <lineage>
        <taxon>Bacteria</taxon>
        <taxon>Bacillati</taxon>
        <taxon>Bacillota</taxon>
        <taxon>Clostridia</taxon>
        <taxon>Eubacteriales</taxon>
        <taxon>Clostridiaceae</taxon>
        <taxon>Clostridium</taxon>
    </lineage>
</organism>
<feature type="binding site" evidence="5">
    <location>
        <begin position="87"/>
        <end position="90"/>
    </location>
    <ligand>
        <name>FMN</name>
        <dbReference type="ChEBI" id="CHEBI:58210"/>
    </ligand>
</feature>
<dbReference type="NCBIfam" id="TIGR00421">
    <property type="entry name" value="ubiX_pad"/>
    <property type="match status" value="1"/>
</dbReference>
<evidence type="ECO:0000313" key="7">
    <source>
        <dbReference type="EMBL" id="MFL0245429.1"/>
    </source>
</evidence>
<comment type="similarity">
    <text evidence="5">Belongs to the UbiX/PAD1 family.</text>
</comment>